<dbReference type="KEGG" id="mew:MSWAN_0481"/>
<dbReference type="EMBL" id="CP002772">
    <property type="protein sequence ID" value="AEG17520.1"/>
    <property type="molecule type" value="Genomic_DNA"/>
</dbReference>
<keyword evidence="1" id="KW-0812">Transmembrane</keyword>
<reference evidence="2 3" key="1">
    <citation type="journal article" date="2014" name="Int. J. Syst. Evol. Microbiol.">
        <title>Methanobacterium paludis sp. nov. and a novel strain of Methanobacterium lacus isolated from northern peatlands.</title>
        <authorList>
            <person name="Cadillo-Quiroz H."/>
            <person name="Brauer S.L."/>
            <person name="Goodson N."/>
            <person name="Yavitt J.B."/>
            <person name="Zinder S.H."/>
        </authorList>
    </citation>
    <scope>NUCLEOTIDE SEQUENCE [LARGE SCALE GENOMIC DNA]</scope>
    <source>
        <strain evidence="3">DSM 25820 / JCM 18151 / SWAN1</strain>
    </source>
</reference>
<accession>F6D4N5</accession>
<keyword evidence="1" id="KW-1133">Transmembrane helix</keyword>
<proteinExistence type="predicted"/>
<feature type="transmembrane region" description="Helical" evidence="1">
    <location>
        <begin position="157"/>
        <end position="175"/>
    </location>
</feature>
<keyword evidence="1" id="KW-0472">Membrane</keyword>
<dbReference type="Proteomes" id="UP000009231">
    <property type="component" value="Chromosome"/>
</dbReference>
<name>F6D4N5_METPW</name>
<evidence type="ECO:0000313" key="3">
    <source>
        <dbReference type="Proteomes" id="UP000009231"/>
    </source>
</evidence>
<dbReference type="eggNOG" id="arCOG10449">
    <property type="taxonomic scope" value="Archaea"/>
</dbReference>
<dbReference type="AlphaFoldDB" id="F6D4N5"/>
<gene>
    <name evidence="2" type="ordered locus">MSWAN_0481</name>
</gene>
<organism evidence="2 3">
    <name type="scientific">Methanobacterium paludis (strain DSM 25820 / JCM 18151 / SWAN1)</name>
    <dbReference type="NCBI Taxonomy" id="868131"/>
    <lineage>
        <taxon>Archaea</taxon>
        <taxon>Methanobacteriati</taxon>
        <taxon>Methanobacteriota</taxon>
        <taxon>Methanomada group</taxon>
        <taxon>Methanobacteria</taxon>
        <taxon>Methanobacteriales</taxon>
        <taxon>Methanobacteriaceae</taxon>
        <taxon>Methanobacterium</taxon>
    </lineage>
</organism>
<keyword evidence="3" id="KW-1185">Reference proteome</keyword>
<dbReference type="HOGENOM" id="CLU_1521892_0_0_2"/>
<protein>
    <submittedName>
        <fullName evidence="2">Uncharacterized protein</fullName>
    </submittedName>
</protein>
<evidence type="ECO:0000313" key="2">
    <source>
        <dbReference type="EMBL" id="AEG17520.1"/>
    </source>
</evidence>
<sequence>MVCENCKGYYQLKDGESPEDFERCECGSPLDYYKTLKDFKIELDRKNIQRREYAEIEKMVNILKTKTKERKLMINTLSKQGTVEDELLKDIKDDKWTLGDLLEEKRLQTDAESQKIFLDEIMRQEEKFNMILKEQRARAKNPVVDINSILETRGLEIYVIVFVIVVFIILFMLAGK</sequence>
<evidence type="ECO:0000256" key="1">
    <source>
        <dbReference type="SAM" id="Phobius"/>
    </source>
</evidence>